<feature type="domain" description="RRM" evidence="4">
    <location>
        <begin position="373"/>
        <end position="444"/>
    </location>
</feature>
<evidence type="ECO:0000259" key="4">
    <source>
        <dbReference type="PROSITE" id="PS50102"/>
    </source>
</evidence>
<dbReference type="InterPro" id="IPR000504">
    <property type="entry name" value="RRM_dom"/>
</dbReference>
<keyword evidence="5" id="KW-1185">Reference proteome</keyword>
<feature type="region of interest" description="Disordered" evidence="3">
    <location>
        <begin position="102"/>
        <end position="130"/>
    </location>
</feature>
<evidence type="ECO:0000313" key="6">
    <source>
        <dbReference type="RefSeq" id="XP_030381950.1"/>
    </source>
</evidence>
<organism evidence="5 6">
    <name type="scientific">Drosophila lebanonensis</name>
    <name type="common">Fruit fly</name>
    <name type="synonym">Scaptodrosophila lebanonensis</name>
    <dbReference type="NCBI Taxonomy" id="7225"/>
    <lineage>
        <taxon>Eukaryota</taxon>
        <taxon>Metazoa</taxon>
        <taxon>Ecdysozoa</taxon>
        <taxon>Arthropoda</taxon>
        <taxon>Hexapoda</taxon>
        <taxon>Insecta</taxon>
        <taxon>Pterygota</taxon>
        <taxon>Neoptera</taxon>
        <taxon>Endopterygota</taxon>
        <taxon>Diptera</taxon>
        <taxon>Brachycera</taxon>
        <taxon>Muscomorpha</taxon>
        <taxon>Ephydroidea</taxon>
        <taxon>Drosophilidae</taxon>
        <taxon>Scaptodrosophila</taxon>
    </lineage>
</organism>
<dbReference type="InterPro" id="IPR012677">
    <property type="entry name" value="Nucleotide-bd_a/b_plait_sf"/>
</dbReference>
<dbReference type="PANTHER" id="PTHR19965:SF94">
    <property type="entry name" value="FI13061P-RELATED"/>
    <property type="match status" value="1"/>
</dbReference>
<dbReference type="GO" id="GO:0006406">
    <property type="term" value="P:mRNA export from nucleus"/>
    <property type="evidence" value="ECO:0007669"/>
    <property type="project" value="TreeGrafter"/>
</dbReference>
<evidence type="ECO:0000256" key="3">
    <source>
        <dbReference type="SAM" id="MobiDB-lite"/>
    </source>
</evidence>
<dbReference type="GO" id="GO:0005634">
    <property type="term" value="C:nucleus"/>
    <property type="evidence" value="ECO:0007669"/>
    <property type="project" value="TreeGrafter"/>
</dbReference>
<dbReference type="SMART" id="SM00360">
    <property type="entry name" value="RRM"/>
    <property type="match status" value="1"/>
</dbReference>
<dbReference type="Proteomes" id="UP000504634">
    <property type="component" value="Unplaced"/>
</dbReference>
<dbReference type="InterPro" id="IPR034784">
    <property type="entry name" value="PDIP3_RRM"/>
</dbReference>
<dbReference type="Pfam" id="PF00076">
    <property type="entry name" value="RRM_1"/>
    <property type="match status" value="1"/>
</dbReference>
<dbReference type="PANTHER" id="PTHR19965">
    <property type="entry name" value="RNA AND EXPORT FACTOR BINDING PROTEIN"/>
    <property type="match status" value="1"/>
</dbReference>
<dbReference type="GO" id="GO:0003729">
    <property type="term" value="F:mRNA binding"/>
    <property type="evidence" value="ECO:0007669"/>
    <property type="project" value="TreeGrafter"/>
</dbReference>
<evidence type="ECO:0000313" key="5">
    <source>
        <dbReference type="Proteomes" id="UP000504634"/>
    </source>
</evidence>
<name>A0A6J2U233_DROLE</name>
<feature type="compositionally biased region" description="Basic and acidic residues" evidence="3">
    <location>
        <begin position="102"/>
        <end position="111"/>
    </location>
</feature>
<dbReference type="InterPro" id="IPR051229">
    <property type="entry name" value="ALYREF_mRNA_export"/>
</dbReference>
<dbReference type="OrthoDB" id="346839at2759"/>
<gene>
    <name evidence="6" type="primary">LOC115629599</name>
</gene>
<keyword evidence="1 2" id="KW-0694">RNA-binding</keyword>
<dbReference type="GeneID" id="115629599"/>
<dbReference type="CDD" id="cd12681">
    <property type="entry name" value="RRM_SKAR"/>
    <property type="match status" value="1"/>
</dbReference>
<dbReference type="RefSeq" id="XP_030381950.1">
    <property type="nucleotide sequence ID" value="XM_030526090.1"/>
</dbReference>
<sequence>MDIELSLDEIIERKRGRPSDKKFYLNNNKPRKLLNKQTFKPTKPAVGQTLSLQASPAPARNFDARNKIIQKTRAKITDAREVLIRNMRQSGIDAREVLLERKKERQQHHAESPPPPVREAIGPGGVHKGRFGHRVITMTNKPGGTIQTLWNPEEPLPRVRVGGGVSGGGGGIYKAVVGAMPPHQPYMPRLNKPVQPFAPRGYVDHDNMQDLEEEELSRTLHFSNYKSQPPGPNVRFKFGGGGYDMDDVEMVSVTGPSIANDPFAIYEPIRNRSERSALPPSLATHTDAGEQLFERRQRNLVASANLPESLRARLFGSEPDRRVSHGIYANENGSQPTGISVVAGGGGSTGGGGPLRRSPPPPPLAALNHKPGYRLLVSNLHANVTTADIRELFNDIGPMYDAHVVRPGTAEVIYKSLEHAEKAVDAYHQREFDGQPMHCVLVNPHSSNRSANSASSRTVTTNSSGVEVDIDALHSVLFRDR</sequence>
<dbReference type="InterPro" id="IPR035979">
    <property type="entry name" value="RBD_domain_sf"/>
</dbReference>
<reference evidence="6" key="1">
    <citation type="submission" date="2025-08" db="UniProtKB">
        <authorList>
            <consortium name="RefSeq"/>
        </authorList>
    </citation>
    <scope>IDENTIFICATION</scope>
    <source>
        <strain evidence="6">11010-0011.00</strain>
        <tissue evidence="6">Whole body</tissue>
    </source>
</reference>
<dbReference type="SUPFAM" id="SSF54928">
    <property type="entry name" value="RNA-binding domain, RBD"/>
    <property type="match status" value="1"/>
</dbReference>
<dbReference type="Gene3D" id="3.30.70.330">
    <property type="match status" value="1"/>
</dbReference>
<accession>A0A6J2U233</accession>
<evidence type="ECO:0000256" key="1">
    <source>
        <dbReference type="ARBA" id="ARBA00022884"/>
    </source>
</evidence>
<dbReference type="AlphaFoldDB" id="A0A6J2U233"/>
<proteinExistence type="predicted"/>
<evidence type="ECO:0000256" key="2">
    <source>
        <dbReference type="PROSITE-ProRule" id="PRU00176"/>
    </source>
</evidence>
<dbReference type="PROSITE" id="PS50102">
    <property type="entry name" value="RRM"/>
    <property type="match status" value="1"/>
</dbReference>
<protein>
    <submittedName>
        <fullName evidence="6">Uncharacterized protein LOC115629599</fullName>
    </submittedName>
</protein>